<dbReference type="InterPro" id="IPR011335">
    <property type="entry name" value="Restrct_endonuc-II-like"/>
</dbReference>
<dbReference type="SUPFAM" id="SSF52980">
    <property type="entry name" value="Restriction endonuclease-like"/>
    <property type="match status" value="1"/>
</dbReference>
<protein>
    <submittedName>
        <fullName evidence="2">Chordopoxvirus fusion protein</fullName>
    </submittedName>
</protein>
<gene>
    <name evidence="2" type="ORF">ENJ40_04705</name>
</gene>
<dbReference type="EMBL" id="DRMH01000060">
    <property type="protein sequence ID" value="HFC97742.1"/>
    <property type="molecule type" value="Genomic_DNA"/>
</dbReference>
<proteinExistence type="predicted"/>
<dbReference type="PANTHER" id="PTHR38753">
    <property type="entry name" value="SLR1441 PROTEIN"/>
    <property type="match status" value="1"/>
</dbReference>
<reference evidence="2" key="1">
    <citation type="journal article" date="2020" name="mSystems">
        <title>Genome- and Community-Level Interaction Insights into Carbon Utilization and Element Cycling Functions of Hydrothermarchaeota in Hydrothermal Sediment.</title>
        <authorList>
            <person name="Zhou Z."/>
            <person name="Liu Y."/>
            <person name="Xu W."/>
            <person name="Pan J."/>
            <person name="Luo Z.H."/>
            <person name="Li M."/>
        </authorList>
    </citation>
    <scope>NUCLEOTIDE SEQUENCE [LARGE SCALE GENOMIC DNA]</scope>
    <source>
        <strain evidence="2">HyVt-483</strain>
    </source>
</reference>
<accession>A0A7C3GST5</accession>
<comment type="caution">
    <text evidence="2">The sequence shown here is derived from an EMBL/GenBank/DDBJ whole genome shotgun (WGS) entry which is preliminary data.</text>
</comment>
<evidence type="ECO:0000256" key="1">
    <source>
        <dbReference type="SAM" id="Coils"/>
    </source>
</evidence>
<evidence type="ECO:0000313" key="2">
    <source>
        <dbReference type="EMBL" id="HFC97742.1"/>
    </source>
</evidence>
<organism evidence="2">
    <name type="scientific">Thermosulfurimonas dismutans</name>
    <dbReference type="NCBI Taxonomy" id="999894"/>
    <lineage>
        <taxon>Bacteria</taxon>
        <taxon>Pseudomonadati</taxon>
        <taxon>Thermodesulfobacteriota</taxon>
        <taxon>Thermodesulfobacteria</taxon>
        <taxon>Thermodesulfobacteriales</taxon>
        <taxon>Thermodesulfobacteriaceae</taxon>
        <taxon>Thermosulfurimonas</taxon>
    </lineage>
</organism>
<dbReference type="Proteomes" id="UP000886043">
    <property type="component" value="Unassembled WGS sequence"/>
</dbReference>
<keyword evidence="1" id="KW-0175">Coiled coil</keyword>
<name>A0A7C3GST5_9BACT</name>
<dbReference type="PANTHER" id="PTHR38753:SF1">
    <property type="entry name" value="SLR1441 PROTEIN"/>
    <property type="match status" value="1"/>
</dbReference>
<sequence>MQEVKVTLKSLSEAQEKAWQAIKELTEAQRRTEERVSRLEEGQARLEKALAELAEAQRRTEERVSRLEEGQARLEKALAELAEAQKRTEERVSKLEEGQARLEKALAELAEAQRRTEEELRKLTADHRKTREMLGSLQHTVGYMLEDRAYTHLPRLLKEDFKVEVLKPLRRRFIEIAPNRYEELNIIGKGRKNGKEIWILGECKTQLKKRDVDTFLSRVKRLEKHLPGEKLLLLVTYQTSPQVERYVEEKGLKLYYSYQFPI</sequence>
<feature type="coiled-coil region" evidence="1">
    <location>
        <begin position="11"/>
        <end position="133"/>
    </location>
</feature>
<dbReference type="AlphaFoldDB" id="A0A7C3GST5"/>